<reference evidence="3" key="1">
    <citation type="submission" date="2025-08" db="UniProtKB">
        <authorList>
            <consortium name="RefSeq"/>
        </authorList>
    </citation>
    <scope>IDENTIFICATION</scope>
    <source>
        <tissue evidence="3">Whole organism</tissue>
    </source>
</reference>
<dbReference type="Proteomes" id="UP000694843">
    <property type="component" value="Unplaced"/>
</dbReference>
<dbReference type="RefSeq" id="XP_018018866.1">
    <property type="nucleotide sequence ID" value="XM_018163377.1"/>
</dbReference>
<organism evidence="2 3">
    <name type="scientific">Hyalella azteca</name>
    <name type="common">Amphipod</name>
    <dbReference type="NCBI Taxonomy" id="294128"/>
    <lineage>
        <taxon>Eukaryota</taxon>
        <taxon>Metazoa</taxon>
        <taxon>Ecdysozoa</taxon>
        <taxon>Arthropoda</taxon>
        <taxon>Crustacea</taxon>
        <taxon>Multicrustacea</taxon>
        <taxon>Malacostraca</taxon>
        <taxon>Eumalacostraca</taxon>
        <taxon>Peracarida</taxon>
        <taxon>Amphipoda</taxon>
        <taxon>Senticaudata</taxon>
        <taxon>Talitrida</taxon>
        <taxon>Talitroidea</taxon>
        <taxon>Hyalellidae</taxon>
        <taxon>Hyalella</taxon>
    </lineage>
</organism>
<dbReference type="GeneID" id="108675373"/>
<name>A0A8B7P1B3_HYAAZ</name>
<gene>
    <name evidence="3" type="primary">LOC108675373</name>
</gene>
<accession>A0A8B7P1B3</accession>
<dbReference type="KEGG" id="hazt:108675373"/>
<sequence length="299" mass="33359">MRLSKSLRCTHSAAVRAVYKHDQRTTTWVLTAHSRGDIEAGRKSILKVSRDMKLVNCWKFSKPHLRAAMQLVFLMLALHSVYCLPQESRVDEDFDNDSNPTQPNPKFSFDQNPSPLGSQNDKLLQDHPNETNSHGGGLVEPQEGSNDSSTKSSYEELEEDDGTDPNLTENESDDDNDSGPNLSGEVLEDDNDTGTNSSKEMFDEGYENGSNSTDPNSSDEELEVATDANHLHRKGFSKYKYELDKIKNPALFSSPQWLAYSKGPFFLDPLAEITALLDSHSISIVAEYQCLLYGICSIK</sequence>
<feature type="compositionally biased region" description="Polar residues" evidence="1">
    <location>
        <begin position="143"/>
        <end position="152"/>
    </location>
</feature>
<evidence type="ECO:0000313" key="3">
    <source>
        <dbReference type="RefSeq" id="XP_018018866.1"/>
    </source>
</evidence>
<evidence type="ECO:0000256" key="1">
    <source>
        <dbReference type="SAM" id="MobiDB-lite"/>
    </source>
</evidence>
<feature type="compositionally biased region" description="Polar residues" evidence="1">
    <location>
        <begin position="97"/>
        <end position="122"/>
    </location>
</feature>
<dbReference type="AlphaFoldDB" id="A0A8B7P1B3"/>
<feature type="region of interest" description="Disordered" evidence="1">
    <location>
        <begin position="92"/>
        <end position="229"/>
    </location>
</feature>
<proteinExistence type="predicted"/>
<keyword evidence="2" id="KW-1185">Reference proteome</keyword>
<evidence type="ECO:0000313" key="2">
    <source>
        <dbReference type="Proteomes" id="UP000694843"/>
    </source>
</evidence>
<protein>
    <submittedName>
        <fullName evidence="3">Uncharacterized protein LOC108675373</fullName>
    </submittedName>
</protein>